<evidence type="ECO:0000256" key="1">
    <source>
        <dbReference type="SAM" id="MobiDB-lite"/>
    </source>
</evidence>
<protein>
    <submittedName>
        <fullName evidence="2">Uncharacterized protein</fullName>
    </submittedName>
</protein>
<evidence type="ECO:0000313" key="3">
    <source>
        <dbReference type="Proteomes" id="UP000251889"/>
    </source>
</evidence>
<feature type="compositionally biased region" description="Polar residues" evidence="1">
    <location>
        <begin position="92"/>
        <end position="106"/>
    </location>
</feature>
<feature type="region of interest" description="Disordered" evidence="1">
    <location>
        <begin position="1"/>
        <end position="110"/>
    </location>
</feature>
<feature type="region of interest" description="Disordered" evidence="1">
    <location>
        <begin position="386"/>
        <end position="426"/>
    </location>
</feature>
<name>A0A364Y7F6_9BACT</name>
<evidence type="ECO:0000313" key="2">
    <source>
        <dbReference type="EMBL" id="RAW03046.1"/>
    </source>
</evidence>
<feature type="compositionally biased region" description="Polar residues" evidence="1">
    <location>
        <begin position="554"/>
        <end position="568"/>
    </location>
</feature>
<sequence length="759" mass="84411">MLLVFPAMAQNTKGDRPQGSGGQKRESRFKLPFKKKKSATKTPNYNRAQSKGASRAGSARRSSKPGKTKVYPQPARTVTNPGDRQRAWKGNASGNRVTVRSNSGKNKNVYPQYGRYVRVKSKSAPKNTQRAVSNRAALSRLNKLQGPEPSPPKKKRKVVPRSASRSFIRNRSINVYANFPRSKKRPERAVTTDIAGRKLRTKNFETPRPAIVSSGGRATRPRRVSDKPYRGPNPNGPKFKRPAPRTQENAWTGDITGRKIRHRNKSSKPDAQVGDPVFPRRRIHDRYGDRPYRGPGGGYRSASQPGEKRVGLRPNPGRAPGIGANGIGGFRGRIKAQRPFKGGGSVSGGSWNNRRTPIAVRPPGANGQKVGGFPGKLKRFGADPGFNDQGEGFSGSKKTRKPLKGGGSVSGRVWNNKGNAIPARTPRGADAAKIGYSGNIKAGKPVKGGGSVSGQLWNNKEKALNPRTPRGARAGEVAGFPGKLKRYQADPGFNDQGEEFTGYIRRPRFWKDYIKNEKAADGSLKKKRPSSSDFKTGELQVVVRQRKYVKNKSLPETATPKQSPTRSTYEADELQVKMRQRKYVKNKNSAEESLLKKAPTRGTYQTGELQVKVKQRAYGQKEHGAEGSLPGIKPTKTSVKASEFSRSIRRDWDYIKNPSSADQALKVREPGKAFARSTDYQGNIKMKKFELFEKNKRLHPDSKFVKINKNNVDSERDAMTNFKLWWSRLFKKNETAPEHLKEKGKKPRYDKGEDGLWYD</sequence>
<feature type="region of interest" description="Disordered" evidence="1">
    <location>
        <begin position="139"/>
        <end position="163"/>
    </location>
</feature>
<feature type="compositionally biased region" description="Low complexity" evidence="1">
    <location>
        <begin position="313"/>
        <end position="322"/>
    </location>
</feature>
<keyword evidence="3" id="KW-1185">Reference proteome</keyword>
<proteinExistence type="predicted"/>
<accession>A0A364Y7F6</accession>
<dbReference type="AlphaFoldDB" id="A0A364Y7F6"/>
<feature type="region of interest" description="Disordered" evidence="1">
    <location>
        <begin position="207"/>
        <end position="368"/>
    </location>
</feature>
<comment type="caution">
    <text evidence="2">The sequence shown here is derived from an EMBL/GenBank/DDBJ whole genome shotgun (WGS) entry which is preliminary data.</text>
</comment>
<dbReference type="Proteomes" id="UP000251889">
    <property type="component" value="Unassembled WGS sequence"/>
</dbReference>
<dbReference type="EMBL" id="QMFY01000001">
    <property type="protein sequence ID" value="RAW03046.1"/>
    <property type="molecule type" value="Genomic_DNA"/>
</dbReference>
<feature type="compositionally biased region" description="Low complexity" evidence="1">
    <location>
        <begin position="47"/>
        <end position="60"/>
    </location>
</feature>
<feature type="region of interest" description="Disordered" evidence="1">
    <location>
        <begin position="736"/>
        <end position="759"/>
    </location>
</feature>
<feature type="region of interest" description="Disordered" evidence="1">
    <location>
        <begin position="621"/>
        <end position="640"/>
    </location>
</feature>
<feature type="region of interest" description="Disordered" evidence="1">
    <location>
        <begin position="462"/>
        <end position="499"/>
    </location>
</feature>
<gene>
    <name evidence="2" type="ORF">DQQ10_02815</name>
</gene>
<reference evidence="2 3" key="1">
    <citation type="submission" date="2018-06" db="EMBL/GenBank/DDBJ databases">
        <title>Chryseolinea flavus sp. nov., a member of the phylum Bacteroidetes isolated from soil.</title>
        <authorList>
            <person name="Li Y."/>
            <person name="Wang J."/>
        </authorList>
    </citation>
    <scope>NUCLEOTIDE SEQUENCE [LARGE SCALE GENOMIC DNA]</scope>
    <source>
        <strain evidence="2 3">SDU1-6</strain>
    </source>
</reference>
<feature type="region of interest" description="Disordered" evidence="1">
    <location>
        <begin position="551"/>
        <end position="571"/>
    </location>
</feature>
<organism evidence="2 3">
    <name type="scientific">Pseudochryseolinea flava</name>
    <dbReference type="NCBI Taxonomy" id="2059302"/>
    <lineage>
        <taxon>Bacteria</taxon>
        <taxon>Pseudomonadati</taxon>
        <taxon>Bacteroidota</taxon>
        <taxon>Cytophagia</taxon>
        <taxon>Cytophagales</taxon>
        <taxon>Fulvivirgaceae</taxon>
        <taxon>Pseudochryseolinea</taxon>
    </lineage>
</organism>